<dbReference type="Gene3D" id="3.20.20.70">
    <property type="entry name" value="Aldolase class I"/>
    <property type="match status" value="1"/>
</dbReference>
<organism evidence="4">
    <name type="scientific">Trepomonas sp. PC1</name>
    <dbReference type="NCBI Taxonomy" id="1076344"/>
    <lineage>
        <taxon>Eukaryota</taxon>
        <taxon>Metamonada</taxon>
        <taxon>Diplomonadida</taxon>
        <taxon>Hexamitidae</taxon>
        <taxon>Hexamitinae</taxon>
        <taxon>Trepomonas</taxon>
    </lineage>
</organism>
<reference evidence="4" key="1">
    <citation type="submission" date="2015-07" db="EMBL/GenBank/DDBJ databases">
        <title>Adaptation to a free-living lifestyle via gene acquisitions in the diplomonad Trepomonas sp. PC1.</title>
        <authorList>
            <person name="Xu F."/>
            <person name="Jerlstrom-Hultqvist J."/>
            <person name="Kolisko M."/>
            <person name="Simpson A.G.B."/>
            <person name="Roger A.J."/>
            <person name="Svard S.G."/>
            <person name="Andersson J.O."/>
        </authorList>
    </citation>
    <scope>NUCLEOTIDE SEQUENCE</scope>
    <source>
        <strain evidence="4">PC1</strain>
    </source>
</reference>
<dbReference type="GO" id="GO:0010181">
    <property type="term" value="F:FMN binding"/>
    <property type="evidence" value="ECO:0007669"/>
    <property type="project" value="InterPro"/>
</dbReference>
<evidence type="ECO:0000259" key="3">
    <source>
        <dbReference type="Pfam" id="PF00724"/>
    </source>
</evidence>
<dbReference type="AlphaFoldDB" id="A0A146K7U9"/>
<dbReference type="GO" id="GO:0016491">
    <property type="term" value="F:oxidoreductase activity"/>
    <property type="evidence" value="ECO:0007669"/>
    <property type="project" value="UniProtKB-KW"/>
</dbReference>
<proteinExistence type="predicted"/>
<dbReference type="Pfam" id="PF00724">
    <property type="entry name" value="Oxidored_FMN"/>
    <property type="match status" value="1"/>
</dbReference>
<evidence type="ECO:0000256" key="2">
    <source>
        <dbReference type="ARBA" id="ARBA00023002"/>
    </source>
</evidence>
<feature type="non-terminal residue" evidence="4">
    <location>
        <position position="1"/>
    </location>
</feature>
<dbReference type="InterPro" id="IPR051799">
    <property type="entry name" value="NADH_flavin_oxidoreductase"/>
</dbReference>
<name>A0A146K7U9_9EUKA</name>
<evidence type="ECO:0000313" key="4">
    <source>
        <dbReference type="EMBL" id="JAP91559.1"/>
    </source>
</evidence>
<feature type="domain" description="NADH:flavin oxidoreductase/NADH oxidase N-terminal" evidence="3">
    <location>
        <begin position="1"/>
        <end position="300"/>
    </location>
</feature>
<gene>
    <name evidence="4" type="ORF">TPC1_16797</name>
</gene>
<evidence type="ECO:0000256" key="1">
    <source>
        <dbReference type="ARBA" id="ARBA00022630"/>
    </source>
</evidence>
<dbReference type="InterPro" id="IPR001155">
    <property type="entry name" value="OxRdtase_FMN_N"/>
</dbReference>
<dbReference type="EMBL" id="GDID01005047">
    <property type="protein sequence ID" value="JAP91559.1"/>
    <property type="molecule type" value="Transcribed_RNA"/>
</dbReference>
<protein>
    <submittedName>
        <fullName evidence="4">FAD/FMN dependent oxidoreductase</fullName>
    </submittedName>
</protein>
<dbReference type="InterPro" id="IPR013785">
    <property type="entry name" value="Aldolase_TIM"/>
</dbReference>
<keyword evidence="2" id="KW-0560">Oxidoreductase</keyword>
<dbReference type="SUPFAM" id="SSF51395">
    <property type="entry name" value="FMN-linked oxidoreductases"/>
    <property type="match status" value="1"/>
</dbReference>
<keyword evidence="1" id="KW-0285">Flavoprotein</keyword>
<dbReference type="PANTHER" id="PTHR43656">
    <property type="entry name" value="BINDING OXIDOREDUCTASE, PUTATIVE (AFU_ORTHOLOGUE AFUA_2G08260)-RELATED"/>
    <property type="match status" value="1"/>
</dbReference>
<dbReference type="PANTHER" id="PTHR43656:SF2">
    <property type="entry name" value="BINDING OXIDOREDUCTASE, PUTATIVE (AFU_ORTHOLOGUE AFUA_2G08260)-RELATED"/>
    <property type="match status" value="1"/>
</dbReference>
<accession>A0A146K7U9</accession>
<sequence length="337" mass="37739">EPTKFTTFTVQNKAVRSATASGFCEFNTGIPKPEFFTFYQSLAGGKPGLVIMEHAFVAERGWAGHPQLGIHNDEMIQYHKRVITEMKQISPEIKICCQLAHAGPNAGAQNKINLNEATQQDFEEVIAQFKAAAVRAKEAGYDCVQIHSAHTYLLSQSISGFYNKRTDEWNAKEFKLLQEVYKAIKETNQVVGVKLQADDFVENGMDKDQTCVIIDKIPFDFVEISGGGQTAGHKYGTIRPGKDKYYYQHVMQALKEKKLTEKQPIIVTGGFENLEDAKLGLADGAVLVGFGRKFLRNDHFLIEDTVKCLRCNQCIAGLIKNKETGAQCPQWLKEHQK</sequence>